<keyword evidence="4" id="KW-1185">Reference proteome</keyword>
<dbReference type="InterPro" id="IPR052710">
    <property type="entry name" value="CAAX_protease"/>
</dbReference>
<feature type="transmembrane region" description="Helical" evidence="1">
    <location>
        <begin position="12"/>
        <end position="32"/>
    </location>
</feature>
<dbReference type="GO" id="GO:0080120">
    <property type="term" value="P:CAAX-box protein maturation"/>
    <property type="evidence" value="ECO:0007669"/>
    <property type="project" value="UniProtKB-ARBA"/>
</dbReference>
<keyword evidence="1" id="KW-1133">Transmembrane helix</keyword>
<proteinExistence type="predicted"/>
<keyword evidence="1" id="KW-0472">Membrane</keyword>
<dbReference type="EMBL" id="CP001322">
    <property type="protein sequence ID" value="ACL02317.1"/>
    <property type="molecule type" value="Genomic_DNA"/>
</dbReference>
<keyword evidence="1" id="KW-0812">Transmembrane</keyword>
<evidence type="ECO:0000313" key="3">
    <source>
        <dbReference type="EMBL" id="ACL02317.1"/>
    </source>
</evidence>
<dbReference type="AlphaFoldDB" id="B8FJN9"/>
<dbReference type="PANTHER" id="PTHR36435">
    <property type="entry name" value="SLR1288 PROTEIN"/>
    <property type="match status" value="1"/>
</dbReference>
<feature type="transmembrane region" description="Helical" evidence="1">
    <location>
        <begin position="149"/>
        <end position="168"/>
    </location>
</feature>
<feature type="transmembrane region" description="Helical" evidence="1">
    <location>
        <begin position="119"/>
        <end position="137"/>
    </location>
</feature>
<feature type="transmembrane region" description="Helical" evidence="1">
    <location>
        <begin position="198"/>
        <end position="217"/>
    </location>
</feature>
<sequence>METTDIKSIDVKAVFTAVAAVILCEVLFAYVAPESRQAAIWAMLGLRMVQTALIILIAVKMGAGASCLGLGPSTWKKGLIRGCIWCLGFAALAGAGMAAVYFFMDRNPLSLFGNPVPHAFWPALAYILGAGVIGPIAEEVFYRGLLFGFLRQWGAWTAIIGSTALFVISHNLSAGLPVTQTVGGLVFAYAYEREKSLLVPLMIHMSGNLAMAGLGVLGKTLGV</sequence>
<dbReference type="GO" id="GO:0004175">
    <property type="term" value="F:endopeptidase activity"/>
    <property type="evidence" value="ECO:0007669"/>
    <property type="project" value="UniProtKB-ARBA"/>
</dbReference>
<dbReference type="Proteomes" id="UP000000739">
    <property type="component" value="Chromosome"/>
</dbReference>
<name>B8FJN9_DESAL</name>
<dbReference type="eggNOG" id="COG1266">
    <property type="taxonomic scope" value="Bacteria"/>
</dbReference>
<evidence type="ECO:0000259" key="2">
    <source>
        <dbReference type="Pfam" id="PF02517"/>
    </source>
</evidence>
<organism evidence="3 4">
    <name type="scientific">Desulfatibacillum aliphaticivorans</name>
    <dbReference type="NCBI Taxonomy" id="218208"/>
    <lineage>
        <taxon>Bacteria</taxon>
        <taxon>Pseudomonadati</taxon>
        <taxon>Thermodesulfobacteriota</taxon>
        <taxon>Desulfobacteria</taxon>
        <taxon>Desulfobacterales</taxon>
        <taxon>Desulfatibacillaceae</taxon>
        <taxon>Desulfatibacillum</taxon>
    </lineage>
</organism>
<feature type="transmembrane region" description="Helical" evidence="1">
    <location>
        <begin position="79"/>
        <end position="104"/>
    </location>
</feature>
<dbReference type="InterPro" id="IPR003675">
    <property type="entry name" value="Rce1/LyrA-like_dom"/>
</dbReference>
<dbReference type="RefSeq" id="WP_012609756.1">
    <property type="nucleotide sequence ID" value="NC_011768.1"/>
</dbReference>
<evidence type="ECO:0000313" key="4">
    <source>
        <dbReference type="Proteomes" id="UP000000739"/>
    </source>
</evidence>
<accession>B8FJN9</accession>
<dbReference type="Pfam" id="PF02517">
    <property type="entry name" value="Rce1-like"/>
    <property type="match status" value="1"/>
</dbReference>
<protein>
    <submittedName>
        <fullName evidence="3">Abortive infection protein</fullName>
    </submittedName>
</protein>
<reference evidence="3 4" key="1">
    <citation type="journal article" date="2012" name="Environ. Microbiol.">
        <title>The genome sequence of Desulfatibacillum alkenivorans AK-01: a blueprint for anaerobic alkane oxidation.</title>
        <authorList>
            <person name="Callaghan A.V."/>
            <person name="Morris B.E."/>
            <person name="Pereira I.A."/>
            <person name="McInerney M.J."/>
            <person name="Austin R.N."/>
            <person name="Groves J.T."/>
            <person name="Kukor J.J."/>
            <person name="Suflita J.M."/>
            <person name="Young L.Y."/>
            <person name="Zylstra G.J."/>
            <person name="Wawrik B."/>
        </authorList>
    </citation>
    <scope>NUCLEOTIDE SEQUENCE [LARGE SCALE GENOMIC DNA]</scope>
    <source>
        <strain evidence="3 4">AK-01</strain>
    </source>
</reference>
<gene>
    <name evidence="3" type="ordered locus">Dalk_0612</name>
</gene>
<dbReference type="HOGENOM" id="CLU_1292690_0_0_7"/>
<feature type="domain" description="CAAX prenyl protease 2/Lysostaphin resistance protein A-like" evidence="2">
    <location>
        <begin position="122"/>
        <end position="209"/>
    </location>
</feature>
<dbReference type="PANTHER" id="PTHR36435:SF1">
    <property type="entry name" value="CAAX AMINO TERMINAL PROTEASE FAMILY PROTEIN"/>
    <property type="match status" value="1"/>
</dbReference>
<evidence type="ECO:0000256" key="1">
    <source>
        <dbReference type="SAM" id="Phobius"/>
    </source>
</evidence>
<dbReference type="KEGG" id="dal:Dalk_0612"/>
<feature type="transmembrane region" description="Helical" evidence="1">
    <location>
        <begin position="38"/>
        <end position="59"/>
    </location>
</feature>